<accession>A0A9W7GFL0</accession>
<dbReference type="EMBL" id="BRYA01000182">
    <property type="protein sequence ID" value="GMI42815.1"/>
    <property type="molecule type" value="Genomic_DNA"/>
</dbReference>
<feature type="domain" description="Tubby C-terminal" evidence="2">
    <location>
        <begin position="364"/>
        <end position="542"/>
    </location>
</feature>
<protein>
    <recommendedName>
        <fullName evidence="2">Tubby C-terminal domain-containing protein</fullName>
    </recommendedName>
</protein>
<dbReference type="Gene3D" id="3.20.90.10">
    <property type="entry name" value="Tubby Protein, Chain A"/>
    <property type="match status" value="1"/>
</dbReference>
<dbReference type="InterPro" id="IPR025659">
    <property type="entry name" value="Tubby-like_C"/>
</dbReference>
<dbReference type="SUPFAM" id="SSF54518">
    <property type="entry name" value="Tubby C-terminal domain-like"/>
    <property type="match status" value="1"/>
</dbReference>
<proteinExistence type="inferred from homology"/>
<dbReference type="InterPro" id="IPR000007">
    <property type="entry name" value="Tubby_C"/>
</dbReference>
<gene>
    <name evidence="3" type="ORF">TrCOL_g4907</name>
</gene>
<dbReference type="Proteomes" id="UP001165065">
    <property type="component" value="Unassembled WGS sequence"/>
</dbReference>
<keyword evidence="4" id="KW-1185">Reference proteome</keyword>
<evidence type="ECO:0000313" key="3">
    <source>
        <dbReference type="EMBL" id="GMI42815.1"/>
    </source>
</evidence>
<dbReference type="AlphaFoldDB" id="A0A9W7GFL0"/>
<comment type="similarity">
    <text evidence="1">Belongs to the TUB family.</text>
</comment>
<evidence type="ECO:0000259" key="2">
    <source>
        <dbReference type="Pfam" id="PF01167"/>
    </source>
</evidence>
<dbReference type="PRINTS" id="PR01573">
    <property type="entry name" value="SUPERTUBBY"/>
</dbReference>
<comment type="caution">
    <text evidence="3">The sequence shown here is derived from an EMBL/GenBank/DDBJ whole genome shotgun (WGS) entry which is preliminary data.</text>
</comment>
<sequence>MPTIDSFSLLPSEVLGIIVDFCGLVQPFLVFLGDRKASQTCKADDVNFITDLFCNVRLRQIEKVWEIVQILKGNLFYAEGEDRVLENPVHLCDGLVISADLLRTEGWRMAGILPGCPPFSVVETLVLRCTAEARRMEKMKRRRDEIYMDVDKDVPRFIENFCVDKSVESPNEMVIRLENYDYCRRDIFGFGHPVYEKFLTNSSGNLSENDSSCEREVVTLKSSRDELSHLLRLAKDDPSAIPRLLTGLWDSALPLTSGIGQVASGYALPGSLLVKGPNYCVARLHRLEGRGGMVSALIERKGGAYTMKLQLPWGDLALLHSTLEKKNRCHKIRSIYMASSSNSLVGTLHINRQCTEATLLNDRCIEIAAIDYGEGDTTSAPRKISVAIPKCDNSSLEGPPSPLLAPRSRLSLTKMLRMSTVVSPSLTAAAGGSSSIGSLMHTAKYPPHTNVNTPHVTHYAFVNKPPTWNEVLGAYTLNFRGRVTVASIKNFQLLPTHAIDQTHIAHEAIMQFGKVGKDTFHIDFAAPFSPLQAFAVALSSFSSGASKVISWGKLR</sequence>
<dbReference type="OrthoDB" id="8775810at2759"/>
<reference evidence="4" key="1">
    <citation type="journal article" date="2023" name="Commun. Biol.">
        <title>Genome analysis of Parmales, the sister group of diatoms, reveals the evolutionary specialization of diatoms from phago-mixotrophs to photoautotrophs.</title>
        <authorList>
            <person name="Ban H."/>
            <person name="Sato S."/>
            <person name="Yoshikawa S."/>
            <person name="Yamada K."/>
            <person name="Nakamura Y."/>
            <person name="Ichinomiya M."/>
            <person name="Sato N."/>
            <person name="Blanc-Mathieu R."/>
            <person name="Endo H."/>
            <person name="Kuwata A."/>
            <person name="Ogata H."/>
        </authorList>
    </citation>
    <scope>NUCLEOTIDE SEQUENCE [LARGE SCALE GENOMIC DNA]</scope>
</reference>
<evidence type="ECO:0000313" key="4">
    <source>
        <dbReference type="Proteomes" id="UP001165065"/>
    </source>
</evidence>
<evidence type="ECO:0000256" key="1">
    <source>
        <dbReference type="ARBA" id="ARBA00007129"/>
    </source>
</evidence>
<dbReference type="Pfam" id="PF01167">
    <property type="entry name" value="Tub"/>
    <property type="match status" value="1"/>
</dbReference>
<organism evidence="3 4">
    <name type="scientific">Triparma columacea</name>
    <dbReference type="NCBI Taxonomy" id="722753"/>
    <lineage>
        <taxon>Eukaryota</taxon>
        <taxon>Sar</taxon>
        <taxon>Stramenopiles</taxon>
        <taxon>Ochrophyta</taxon>
        <taxon>Bolidophyceae</taxon>
        <taxon>Parmales</taxon>
        <taxon>Triparmaceae</taxon>
        <taxon>Triparma</taxon>
    </lineage>
</organism>
<dbReference type="PANTHER" id="PTHR16517">
    <property type="entry name" value="TUBBY-RELATED"/>
    <property type="match status" value="1"/>
</dbReference>
<dbReference type="PANTHER" id="PTHR16517:SF7">
    <property type="entry name" value="PROTEIN KING TUBBY"/>
    <property type="match status" value="1"/>
</dbReference>
<name>A0A9W7GFL0_9STRA</name>